<feature type="domain" description="Fork-head" evidence="8">
    <location>
        <begin position="128"/>
        <end position="193"/>
    </location>
</feature>
<dbReference type="InterPro" id="IPR001766">
    <property type="entry name" value="Fork_head_dom"/>
</dbReference>
<evidence type="ECO:0000256" key="6">
    <source>
        <dbReference type="PROSITE-ProRule" id="PRU00089"/>
    </source>
</evidence>
<gene>
    <name evidence="9" type="ORF">HDID_LOCUS9758</name>
</gene>
<reference evidence="11" key="1">
    <citation type="submission" date="2017-02" db="UniProtKB">
        <authorList>
            <consortium name="WormBaseParasite"/>
        </authorList>
    </citation>
    <scope>IDENTIFICATION</scope>
</reference>
<dbReference type="PRINTS" id="PR00053">
    <property type="entry name" value="FORKHEAD"/>
</dbReference>
<keyword evidence="2" id="KW-0805">Transcription regulation</keyword>
<evidence type="ECO:0000256" key="4">
    <source>
        <dbReference type="ARBA" id="ARBA00023163"/>
    </source>
</evidence>
<dbReference type="Pfam" id="PF00250">
    <property type="entry name" value="Forkhead"/>
    <property type="match status" value="1"/>
</dbReference>
<feature type="compositionally biased region" description="Acidic residues" evidence="7">
    <location>
        <begin position="568"/>
        <end position="577"/>
    </location>
</feature>
<evidence type="ECO:0000256" key="3">
    <source>
        <dbReference type="ARBA" id="ARBA00023125"/>
    </source>
</evidence>
<evidence type="ECO:0000256" key="5">
    <source>
        <dbReference type="ARBA" id="ARBA00023242"/>
    </source>
</evidence>
<feature type="region of interest" description="Disordered" evidence="7">
    <location>
        <begin position="242"/>
        <end position="270"/>
    </location>
</feature>
<dbReference type="CDD" id="cd00059">
    <property type="entry name" value="FH_FOX"/>
    <property type="match status" value="1"/>
</dbReference>
<keyword evidence="3 6" id="KW-0238">DNA-binding</keyword>
<dbReference type="InterPro" id="IPR047119">
    <property type="entry name" value="FOXN2/3-like"/>
</dbReference>
<organism evidence="11">
    <name type="scientific">Hymenolepis diminuta</name>
    <name type="common">Rat tapeworm</name>
    <dbReference type="NCBI Taxonomy" id="6216"/>
    <lineage>
        <taxon>Eukaryota</taxon>
        <taxon>Metazoa</taxon>
        <taxon>Spiralia</taxon>
        <taxon>Lophotrochozoa</taxon>
        <taxon>Platyhelminthes</taxon>
        <taxon>Cestoda</taxon>
        <taxon>Eucestoda</taxon>
        <taxon>Cyclophyllidea</taxon>
        <taxon>Hymenolepididae</taxon>
        <taxon>Hymenolepis</taxon>
    </lineage>
</organism>
<dbReference type="PANTHER" id="PTHR13962:SF22">
    <property type="entry name" value="FORKHEAD BOX PROTEIN N3-LIKE PROTEIN"/>
    <property type="match status" value="1"/>
</dbReference>
<evidence type="ECO:0000256" key="2">
    <source>
        <dbReference type="ARBA" id="ARBA00023015"/>
    </source>
</evidence>
<dbReference type="InterPro" id="IPR036390">
    <property type="entry name" value="WH_DNA-bd_sf"/>
</dbReference>
<dbReference type="AlphaFoldDB" id="A0A0R3SVW9"/>
<dbReference type="GO" id="GO:0005634">
    <property type="term" value="C:nucleus"/>
    <property type="evidence" value="ECO:0007669"/>
    <property type="project" value="UniProtKB-SubCell"/>
</dbReference>
<dbReference type="EMBL" id="UYSG01011389">
    <property type="protein sequence ID" value="VDL62173.1"/>
    <property type="molecule type" value="Genomic_DNA"/>
</dbReference>
<dbReference type="WBParaSite" id="HDID_0000976001-mRNA-1">
    <property type="protein sequence ID" value="HDID_0000976001-mRNA-1"/>
    <property type="gene ID" value="HDID_0000976001"/>
</dbReference>
<dbReference type="STRING" id="6216.A0A0R3SVW9"/>
<dbReference type="Proteomes" id="UP000274504">
    <property type="component" value="Unassembled WGS sequence"/>
</dbReference>
<evidence type="ECO:0000313" key="11">
    <source>
        <dbReference type="WBParaSite" id="HDID_0000976001-mRNA-1"/>
    </source>
</evidence>
<dbReference type="InterPro" id="IPR036388">
    <property type="entry name" value="WH-like_DNA-bd_sf"/>
</dbReference>
<protein>
    <submittedName>
        <fullName evidence="11">Fork-head domain-containing protein</fullName>
    </submittedName>
</protein>
<evidence type="ECO:0000259" key="8">
    <source>
        <dbReference type="PROSITE" id="PS50039"/>
    </source>
</evidence>
<dbReference type="GO" id="GO:0003700">
    <property type="term" value="F:DNA-binding transcription factor activity"/>
    <property type="evidence" value="ECO:0007669"/>
    <property type="project" value="InterPro"/>
</dbReference>
<comment type="subcellular location">
    <subcellularLocation>
        <location evidence="1 6">Nucleus</location>
    </subcellularLocation>
</comment>
<dbReference type="GO" id="GO:0000987">
    <property type="term" value="F:cis-regulatory region sequence-specific DNA binding"/>
    <property type="evidence" value="ECO:0007669"/>
    <property type="project" value="TreeGrafter"/>
</dbReference>
<dbReference type="Gene3D" id="1.10.10.10">
    <property type="entry name" value="Winged helix-like DNA-binding domain superfamily/Winged helix DNA-binding domain"/>
    <property type="match status" value="1"/>
</dbReference>
<feature type="compositionally biased region" description="Acidic residues" evidence="7">
    <location>
        <begin position="258"/>
        <end position="270"/>
    </location>
</feature>
<feature type="region of interest" description="Disordered" evidence="7">
    <location>
        <begin position="1"/>
        <end position="26"/>
    </location>
</feature>
<feature type="DNA-binding region" description="Fork-head" evidence="6">
    <location>
        <begin position="128"/>
        <end position="193"/>
    </location>
</feature>
<name>A0A0R3SVW9_HYMDI</name>
<dbReference type="OrthoDB" id="5954824at2759"/>
<reference evidence="9 10" key="2">
    <citation type="submission" date="2018-11" db="EMBL/GenBank/DDBJ databases">
        <authorList>
            <consortium name="Pathogen Informatics"/>
        </authorList>
    </citation>
    <scope>NUCLEOTIDE SEQUENCE [LARGE SCALE GENOMIC DNA]</scope>
</reference>
<keyword evidence="4" id="KW-0804">Transcription</keyword>
<evidence type="ECO:0000313" key="9">
    <source>
        <dbReference type="EMBL" id="VDL62173.1"/>
    </source>
</evidence>
<feature type="region of interest" description="Disordered" evidence="7">
    <location>
        <begin position="566"/>
        <end position="665"/>
    </location>
</feature>
<evidence type="ECO:0000256" key="7">
    <source>
        <dbReference type="SAM" id="MobiDB-lite"/>
    </source>
</evidence>
<dbReference type="PANTHER" id="PTHR13962">
    <property type="entry name" value="FORKHEAD BOX PROTEIN N3-LIKE PROTEIN-RELATED"/>
    <property type="match status" value="1"/>
</dbReference>
<dbReference type="SUPFAM" id="SSF46785">
    <property type="entry name" value="Winged helix' DNA-binding domain"/>
    <property type="match status" value="1"/>
</dbReference>
<dbReference type="PROSITE" id="PS50039">
    <property type="entry name" value="FORK_HEAD_3"/>
    <property type="match status" value="1"/>
</dbReference>
<feature type="compositionally biased region" description="Basic residues" evidence="7">
    <location>
        <begin position="654"/>
        <end position="663"/>
    </location>
</feature>
<proteinExistence type="predicted"/>
<evidence type="ECO:0000313" key="10">
    <source>
        <dbReference type="Proteomes" id="UP000274504"/>
    </source>
</evidence>
<evidence type="ECO:0000256" key="1">
    <source>
        <dbReference type="ARBA" id="ARBA00004123"/>
    </source>
</evidence>
<keyword evidence="5 6" id="KW-0539">Nucleus</keyword>
<dbReference type="SMART" id="SM00339">
    <property type="entry name" value="FH"/>
    <property type="match status" value="1"/>
</dbReference>
<sequence>MFISEQISNSIRHNSQTLSQRPSKSNASASNLIIQSELFHQSQHQQSDLVPLNWLQGKDITNFDPIYHGIDATWTSTSVTLQTQSQPAVIFSRAIPSTVTRSCPLIVTTAPNFTSSAVANTFDGGHMRPGMSYKQLIFMAIESSASKCMQVQDIYAWCQRHFACFRTLRKYWTNSIRHTLSINKRYFKKLHRSIQASCSFRRAPPLPTVRSIAFQPITTISTQLTTISSLPTSTGSLIITSAPVPENRTPPKTHVDIIPEDGSTEDSEPLEFPESEFLGATEVFGPETLPLPVGFEPWSPEEEEKFEEARRRLFGPMGYDGNQWTVLLFSNSAVPQEPVKEAKNRRKSSLQANQLMCERCKENEISTCRSCSFLRQMRKIGSPKDVLSSLNGETELNSARVDQMLNFLDDDQEAPPSNWSKPSDTTEETFIVKAPHMDHEYCYLQQHLRSLEDKKLVQLVNAELRAKQVELLREIAATNYDMEGLSFEDERENEEPKAPKRYVKCGEKSRLKTNSAAAIPRRRGKDAARKLEVELLDEDEEDDLFEMPPYTGHYRSRNRYTGVAENDNAGDFDDMEEDGYHPFSRRATPASSLSRTRKRRLVEGSEGPLPPPSSRRRVQERSPSRPPRGYTSVSPPPSSHPQFPSKDSSSSTRGGRKANKKFGGKYSGGFEAETANILIGITRSESKLTDQSPSDLGSLQSSQSSIVLVVGYSFQGVPLNLIMHAFSRGSYRTTSTSPLRLYPLYRLLMGKYINAKCIVL</sequence>
<accession>A0A0R3SVW9</accession>